<sequence>MRPKSRTGRPSKQDAEEAGNRIIETATRLFANSGFAGTSIEQVAATCGAGKDTIYRRFPSKVALFEAVVEDARCRAMKKLDGLKRGNGNPLEQLEQLLRSFLAINMEPELIALKRITFSEAVVSGKGGPIPSEPDPLMEMLVEAVQFAQAAGFLLQGDASFIASHLIHSLVSIPTSHAMLGGKDFDSAESLNAHFDAVWNWLLKGVATGSA</sequence>
<dbReference type="SUPFAM" id="SSF46689">
    <property type="entry name" value="Homeodomain-like"/>
    <property type="match status" value="1"/>
</dbReference>
<gene>
    <name evidence="6" type="ORF">IE4872_CH03403</name>
</gene>
<keyword evidence="1" id="KW-0805">Transcription regulation</keyword>
<evidence type="ECO:0000256" key="3">
    <source>
        <dbReference type="ARBA" id="ARBA00023163"/>
    </source>
</evidence>
<dbReference type="AlphaFoldDB" id="A0A1L5NM94"/>
<dbReference type="GO" id="GO:0000976">
    <property type="term" value="F:transcription cis-regulatory region binding"/>
    <property type="evidence" value="ECO:0007669"/>
    <property type="project" value="TreeGrafter"/>
</dbReference>
<evidence type="ECO:0000256" key="1">
    <source>
        <dbReference type="ARBA" id="ARBA00023015"/>
    </source>
</evidence>
<feature type="DNA-binding region" description="H-T-H motif" evidence="4">
    <location>
        <begin position="39"/>
        <end position="58"/>
    </location>
</feature>
<dbReference type="GO" id="GO:0003700">
    <property type="term" value="F:DNA-binding transcription factor activity"/>
    <property type="evidence" value="ECO:0007669"/>
    <property type="project" value="TreeGrafter"/>
</dbReference>
<feature type="domain" description="HTH tetR-type" evidence="5">
    <location>
        <begin position="16"/>
        <end position="76"/>
    </location>
</feature>
<keyword evidence="2 4" id="KW-0238">DNA-binding</keyword>
<dbReference type="Pfam" id="PF00440">
    <property type="entry name" value="TetR_N"/>
    <property type="match status" value="1"/>
</dbReference>
<dbReference type="InterPro" id="IPR050109">
    <property type="entry name" value="HTH-type_TetR-like_transc_reg"/>
</dbReference>
<dbReference type="PRINTS" id="PR00455">
    <property type="entry name" value="HTHTETR"/>
</dbReference>
<dbReference type="PANTHER" id="PTHR30055:SF240">
    <property type="entry name" value="HTH-TYPE TRANSCRIPTIONAL REGULATOR ACRR"/>
    <property type="match status" value="1"/>
</dbReference>
<evidence type="ECO:0000256" key="2">
    <source>
        <dbReference type="ARBA" id="ARBA00023125"/>
    </source>
</evidence>
<dbReference type="Proteomes" id="UP000184749">
    <property type="component" value="Chromosome"/>
</dbReference>
<dbReference type="OrthoDB" id="7584337at2"/>
<protein>
    <submittedName>
        <fullName evidence="6">TetR family transcriptional regulator protein</fullName>
    </submittedName>
</protein>
<name>A0A1L5NM94_9HYPH</name>
<dbReference type="InterPro" id="IPR001647">
    <property type="entry name" value="HTH_TetR"/>
</dbReference>
<evidence type="ECO:0000256" key="4">
    <source>
        <dbReference type="PROSITE-ProRule" id="PRU00335"/>
    </source>
</evidence>
<keyword evidence="3" id="KW-0804">Transcription</keyword>
<evidence type="ECO:0000259" key="5">
    <source>
        <dbReference type="PROSITE" id="PS50977"/>
    </source>
</evidence>
<dbReference type="EMBL" id="CP017101">
    <property type="protein sequence ID" value="APO69002.1"/>
    <property type="molecule type" value="Genomic_DNA"/>
</dbReference>
<evidence type="ECO:0000313" key="7">
    <source>
        <dbReference type="Proteomes" id="UP000184749"/>
    </source>
</evidence>
<dbReference type="PROSITE" id="PS50977">
    <property type="entry name" value="HTH_TETR_2"/>
    <property type="match status" value="1"/>
</dbReference>
<dbReference type="PANTHER" id="PTHR30055">
    <property type="entry name" value="HTH-TYPE TRANSCRIPTIONAL REGULATOR RUTR"/>
    <property type="match status" value="1"/>
</dbReference>
<accession>A0A1L5NM94</accession>
<organism evidence="6 7">
    <name type="scientific">Rhizobium gallicum</name>
    <dbReference type="NCBI Taxonomy" id="56730"/>
    <lineage>
        <taxon>Bacteria</taxon>
        <taxon>Pseudomonadati</taxon>
        <taxon>Pseudomonadota</taxon>
        <taxon>Alphaproteobacteria</taxon>
        <taxon>Hyphomicrobiales</taxon>
        <taxon>Rhizobiaceae</taxon>
        <taxon>Rhizobium/Agrobacterium group</taxon>
        <taxon>Rhizobium</taxon>
    </lineage>
</organism>
<dbReference type="Gene3D" id="1.10.357.10">
    <property type="entry name" value="Tetracycline Repressor, domain 2"/>
    <property type="match status" value="1"/>
</dbReference>
<dbReference type="InterPro" id="IPR009057">
    <property type="entry name" value="Homeodomain-like_sf"/>
</dbReference>
<proteinExistence type="predicted"/>
<reference evidence="6 7" key="1">
    <citation type="submission" date="2016-09" db="EMBL/GenBank/DDBJ databases">
        <title>The complete genome sequences of Rhizobium gallicum, symbiovars gallicum and phaseoli, symbionts associated to common bean (Phaseolus vulgaris).</title>
        <authorList>
            <person name="Bustos P."/>
            <person name="Santamaria R.I."/>
            <person name="Perez-Carrascal O.M."/>
            <person name="Juarez S."/>
            <person name="Lozano L."/>
            <person name="Martinez-Flores I."/>
            <person name="Martinez-Romero E."/>
            <person name="Cevallos M."/>
            <person name="Romero D."/>
            <person name="Davila G."/>
            <person name="Gonzalez V."/>
        </authorList>
    </citation>
    <scope>NUCLEOTIDE SEQUENCE [LARGE SCALE GENOMIC DNA]</scope>
    <source>
        <strain evidence="6 7">IE4872</strain>
    </source>
</reference>
<dbReference type="STRING" id="56730.IE4872_CH03403"/>
<evidence type="ECO:0000313" key="6">
    <source>
        <dbReference type="EMBL" id="APO69002.1"/>
    </source>
</evidence>